<protein>
    <submittedName>
        <fullName evidence="2">DUF3306 domain-containing protein</fullName>
    </submittedName>
</protein>
<feature type="region of interest" description="Disordered" evidence="1">
    <location>
        <begin position="185"/>
        <end position="229"/>
    </location>
</feature>
<feature type="compositionally biased region" description="Basic and acidic residues" evidence="1">
    <location>
        <begin position="220"/>
        <end position="229"/>
    </location>
</feature>
<feature type="compositionally biased region" description="Polar residues" evidence="1">
    <location>
        <begin position="23"/>
        <end position="32"/>
    </location>
</feature>
<dbReference type="Pfam" id="PF11748">
    <property type="entry name" value="DUF3306"/>
    <property type="match status" value="1"/>
</dbReference>
<gene>
    <name evidence="2" type="ORF">FHP89_19225</name>
</gene>
<sequence length="229" mass="24208">MAGARSSPPLRGPTGASPRKSVASATRPQETTVTDRDTKLPAPAPTAEESGFLRRWSQRKQAIARGEAPPEPVVAPAPVGASVPAPDPRDERPLPDPASLTLADDFSAFLRPKVPAALKRQAMAQLFSHAHFNQVDGLDVYMDDYNLIPDMDDADRSLLRHARAVLDPTPAKTLTEMEDEALAVAQAAREAAADPSGPDAEVAPEVAPTDDTPLADSDAPAERPTTDDG</sequence>
<accession>A0A557RQB9</accession>
<feature type="region of interest" description="Disordered" evidence="1">
    <location>
        <begin position="1"/>
        <end position="99"/>
    </location>
</feature>
<dbReference type="EMBL" id="VMNI01000022">
    <property type="protein sequence ID" value="TVO71989.1"/>
    <property type="molecule type" value="Genomic_DNA"/>
</dbReference>
<dbReference type="AlphaFoldDB" id="A0A557RQB9"/>
<evidence type="ECO:0000313" key="3">
    <source>
        <dbReference type="Proteomes" id="UP000318349"/>
    </source>
</evidence>
<proteinExistence type="predicted"/>
<dbReference type="InterPro" id="IPR021735">
    <property type="entry name" value="DUF3306"/>
</dbReference>
<evidence type="ECO:0000313" key="2">
    <source>
        <dbReference type="EMBL" id="TVO71989.1"/>
    </source>
</evidence>
<dbReference type="Proteomes" id="UP000318349">
    <property type="component" value="Unassembled WGS sequence"/>
</dbReference>
<reference evidence="2 3" key="1">
    <citation type="submission" date="2019-07" db="EMBL/GenBank/DDBJ databases">
        <title>The pathways for chlorine oxyanion respiration interact through the shared metabolite chlorate.</title>
        <authorList>
            <person name="Barnum T.P."/>
            <person name="Cheng Y."/>
            <person name="Hill K.A."/>
            <person name="Lucas L.N."/>
            <person name="Carlson H.K."/>
            <person name="Coates J.D."/>
        </authorList>
    </citation>
    <scope>NUCLEOTIDE SEQUENCE [LARGE SCALE GENOMIC DNA]</scope>
    <source>
        <strain evidence="2 3">SFB-1</strain>
    </source>
</reference>
<evidence type="ECO:0000256" key="1">
    <source>
        <dbReference type="SAM" id="MobiDB-lite"/>
    </source>
</evidence>
<name>A0A557RQB9_9RHOO</name>
<organism evidence="2 3">
    <name type="scientific">Denitromonas halophila</name>
    <dbReference type="NCBI Taxonomy" id="1629404"/>
    <lineage>
        <taxon>Bacteria</taxon>
        <taxon>Pseudomonadati</taxon>
        <taxon>Pseudomonadota</taxon>
        <taxon>Betaproteobacteria</taxon>
        <taxon>Rhodocyclales</taxon>
        <taxon>Zoogloeaceae</taxon>
        <taxon>Denitromonas</taxon>
    </lineage>
</organism>
<comment type="caution">
    <text evidence="2">The sequence shown here is derived from an EMBL/GenBank/DDBJ whole genome shotgun (WGS) entry which is preliminary data.</text>
</comment>